<sequence length="162" mass="18695">MMHIRKANHKDLAKIMKIYRTAQDFMIKSGNPNQWGHRYSSKDLIVSDIDNGVCHLICESENPHGVFALFEGSEPTYEHIENGEWLNDDEYVTVHRIASDGKVHGIFKCAITYCKSNYRNIRIDTHASNVVMQKQIEKNGFEKCGTIYVADGSPRRAYQWTR</sequence>
<dbReference type="Proteomes" id="UP000783037">
    <property type="component" value="Unassembled WGS sequence"/>
</dbReference>
<reference evidence="1" key="1">
    <citation type="submission" date="2019-04" db="EMBL/GenBank/DDBJ databases">
        <title>Evolution of Biomass-Degrading Anaerobic Consortia Revealed by Metagenomics.</title>
        <authorList>
            <person name="Peng X."/>
        </authorList>
    </citation>
    <scope>NUCLEOTIDE SEQUENCE</scope>
    <source>
        <strain evidence="1">SIG18</strain>
    </source>
</reference>
<evidence type="ECO:0000313" key="1">
    <source>
        <dbReference type="EMBL" id="MBE6502003.1"/>
    </source>
</evidence>
<dbReference type="InterPro" id="IPR016181">
    <property type="entry name" value="Acyl_CoA_acyltransferase"/>
</dbReference>
<dbReference type="Gene3D" id="3.40.630.30">
    <property type="match status" value="1"/>
</dbReference>
<proteinExistence type="predicted"/>
<gene>
    <name evidence="1" type="ORF">E7Z79_06125</name>
</gene>
<evidence type="ECO:0000313" key="2">
    <source>
        <dbReference type="Proteomes" id="UP000783037"/>
    </source>
</evidence>
<protein>
    <submittedName>
        <fullName evidence="1">N-acetyltransferase</fullName>
    </submittedName>
</protein>
<dbReference type="AlphaFoldDB" id="A0A8T3V5Z0"/>
<dbReference type="SUPFAM" id="SSF55729">
    <property type="entry name" value="Acyl-CoA N-acyltransferases (Nat)"/>
    <property type="match status" value="1"/>
</dbReference>
<dbReference type="EMBL" id="SUTK01000024">
    <property type="protein sequence ID" value="MBE6502003.1"/>
    <property type="molecule type" value="Genomic_DNA"/>
</dbReference>
<name>A0A8T3V5Z0_9EURY</name>
<organism evidence="1 2">
    <name type="scientific">Methanobrevibacter thaueri</name>
    <dbReference type="NCBI Taxonomy" id="190975"/>
    <lineage>
        <taxon>Archaea</taxon>
        <taxon>Methanobacteriati</taxon>
        <taxon>Methanobacteriota</taxon>
        <taxon>Methanomada group</taxon>
        <taxon>Methanobacteria</taxon>
        <taxon>Methanobacteriales</taxon>
        <taxon>Methanobacteriaceae</taxon>
        <taxon>Methanobrevibacter</taxon>
    </lineage>
</organism>
<accession>A0A8T3V5Z0</accession>
<comment type="caution">
    <text evidence="1">The sequence shown here is derived from an EMBL/GenBank/DDBJ whole genome shotgun (WGS) entry which is preliminary data.</text>
</comment>